<dbReference type="Proteomes" id="UP000676079">
    <property type="component" value="Chromosome"/>
</dbReference>
<dbReference type="RefSeq" id="WP_220564213.1">
    <property type="nucleotide sequence ID" value="NZ_CP074133.1"/>
</dbReference>
<evidence type="ECO:0000313" key="2">
    <source>
        <dbReference type="Proteomes" id="UP000676079"/>
    </source>
</evidence>
<name>A0ABX8BPL6_9ACTN</name>
<dbReference type="EMBL" id="CP074133">
    <property type="protein sequence ID" value="QUX23002.1"/>
    <property type="molecule type" value="Genomic_DNA"/>
</dbReference>
<reference evidence="1 2" key="1">
    <citation type="submission" date="2021-05" db="EMBL/GenBank/DDBJ databases">
        <title>Direct Submission.</title>
        <authorList>
            <person name="Li K."/>
            <person name="Gao J."/>
        </authorList>
    </citation>
    <scope>NUCLEOTIDE SEQUENCE [LARGE SCALE GENOMIC DNA]</scope>
    <source>
        <strain evidence="1 2">Mg02</strain>
    </source>
</reference>
<proteinExistence type="predicted"/>
<evidence type="ECO:0000313" key="1">
    <source>
        <dbReference type="EMBL" id="QUX23002.1"/>
    </source>
</evidence>
<keyword evidence="2" id="KW-1185">Reference proteome</keyword>
<accession>A0ABX8BPL6</accession>
<gene>
    <name evidence="1" type="ORF">KGD84_00895</name>
</gene>
<protein>
    <submittedName>
        <fullName evidence="1">Uncharacterized protein</fullName>
    </submittedName>
</protein>
<sequence>MTTPKIDAKITAQVGDVLDPHMDTLMAKARAGQADELLIVGTLRPVERIEPMAGEDKEASLKLRLSSVEIPDVDQAEAVREVQRALWVTRTATGTLDEEGEIRIAKHTLRHAGRDVASLAAARLRAGVEQWQHEAHKATVAHLSASEMWHEMERISTGLLVLLGQRPDADEDGEQLALDE</sequence>
<organism evidence="1 2">
    <name type="scientific">Nocardiopsis changdeensis</name>
    <dbReference type="NCBI Taxonomy" id="2831969"/>
    <lineage>
        <taxon>Bacteria</taxon>
        <taxon>Bacillati</taxon>
        <taxon>Actinomycetota</taxon>
        <taxon>Actinomycetes</taxon>
        <taxon>Streptosporangiales</taxon>
        <taxon>Nocardiopsidaceae</taxon>
        <taxon>Nocardiopsis</taxon>
    </lineage>
</organism>